<feature type="chain" id="PRO_5038893017" description="Gram-positive signal peptide protein, YSIRK family" evidence="1">
    <location>
        <begin position="22"/>
        <end position="125"/>
    </location>
</feature>
<gene>
    <name evidence="2" type="ORF">HMPREF0501_00988</name>
</gene>
<dbReference type="STRING" id="575594.HMPREF0501_00988"/>
<evidence type="ECO:0008006" key="4">
    <source>
        <dbReference type="Google" id="ProtNLM"/>
    </source>
</evidence>
<proteinExistence type="predicted"/>
<protein>
    <recommendedName>
        <fullName evidence="4">Gram-positive signal peptide protein, YSIRK family</fullName>
    </recommendedName>
</protein>
<accession>C7XWI5</accession>
<name>C7XWI5_9LACO</name>
<dbReference type="AlphaFoldDB" id="C7XWI5"/>
<dbReference type="Proteomes" id="UP000003987">
    <property type="component" value="Unassembled WGS sequence"/>
</dbReference>
<sequence length="125" mass="13788">MGKKFLTGIAFGSLAGLAAWASLDDQQQKRIKAKVSDSVYTAMDVVTDYTLNALDIADAMLHDYGEGAADKMSNLKAAVNDQKDRFTNHFVSDDFDEQTADIREALKNAHKDDNDDIIIDQTSQK</sequence>
<feature type="signal peptide" evidence="1">
    <location>
        <begin position="1"/>
        <end position="21"/>
    </location>
</feature>
<dbReference type="EMBL" id="GG698804">
    <property type="protein sequence ID" value="EEU29983.1"/>
    <property type="molecule type" value="Genomic_DNA"/>
</dbReference>
<dbReference type="OrthoDB" id="2319626at2"/>
<evidence type="ECO:0000313" key="3">
    <source>
        <dbReference type="Proteomes" id="UP000003987"/>
    </source>
</evidence>
<organism evidence="2 3">
    <name type="scientific">Limosilactobacillus coleohominis 101-4-CHN</name>
    <dbReference type="NCBI Taxonomy" id="575594"/>
    <lineage>
        <taxon>Bacteria</taxon>
        <taxon>Bacillati</taxon>
        <taxon>Bacillota</taxon>
        <taxon>Bacilli</taxon>
        <taxon>Lactobacillales</taxon>
        <taxon>Lactobacillaceae</taxon>
        <taxon>Limosilactobacillus</taxon>
    </lineage>
</organism>
<dbReference type="RefSeq" id="WP_006916824.1">
    <property type="nucleotide sequence ID" value="NZ_GG698804.1"/>
</dbReference>
<dbReference type="HOGENOM" id="CLU_1914330_0_0_9"/>
<evidence type="ECO:0000313" key="2">
    <source>
        <dbReference type="EMBL" id="EEU29983.1"/>
    </source>
</evidence>
<evidence type="ECO:0000256" key="1">
    <source>
        <dbReference type="SAM" id="SignalP"/>
    </source>
</evidence>
<dbReference type="eggNOG" id="ENOG5030AH6">
    <property type="taxonomic scope" value="Bacteria"/>
</dbReference>
<reference evidence="2 3" key="1">
    <citation type="submission" date="2009-06" db="EMBL/GenBank/DDBJ databases">
        <title>The Genome Sequence of Lactobacillus coleohominis strain 101-4-CHN.</title>
        <authorList>
            <consortium name="The Broad Institute Genome Sequencing Platform"/>
            <person name="Ward D."/>
            <person name="Young S.K."/>
            <person name="Zeng Q."/>
            <person name="Koehrsen M."/>
            <person name="Alvarado L."/>
            <person name="Berlin A."/>
            <person name="Borenstein D."/>
            <person name="Chen Z."/>
            <person name="Engels R."/>
            <person name="Freedman E."/>
            <person name="Gellesch M."/>
            <person name="Goldberg J."/>
            <person name="Griggs A."/>
            <person name="Gujja S."/>
            <person name="Heiman D."/>
            <person name="Hepburn T."/>
            <person name="Howarth C."/>
            <person name="Jen D."/>
            <person name="Larson L."/>
            <person name="Lewis B."/>
            <person name="Mehta T."/>
            <person name="Park D."/>
            <person name="Pearson M."/>
            <person name="Roberts A."/>
            <person name="Saif S."/>
            <person name="Shea T."/>
            <person name="Shenoy N."/>
            <person name="Sisk P."/>
            <person name="Stolte C."/>
            <person name="Sykes S."/>
            <person name="Walk T."/>
            <person name="White J."/>
            <person name="Yandava C."/>
            <person name="Liu Y."/>
            <person name="Xu Q."/>
            <person name="Lander E."/>
            <person name="Nusbaum C."/>
            <person name="Galagan J."/>
            <person name="Birren B."/>
        </authorList>
    </citation>
    <scope>NUCLEOTIDE SEQUENCE [LARGE SCALE GENOMIC DNA]</scope>
    <source>
        <strain evidence="2 3">101-4-CHN</strain>
    </source>
</reference>
<keyword evidence="3" id="KW-1185">Reference proteome</keyword>
<keyword evidence="1" id="KW-0732">Signal</keyword>